<evidence type="ECO:0000313" key="8">
    <source>
        <dbReference type="Proteomes" id="UP000605568"/>
    </source>
</evidence>
<dbReference type="InterPro" id="IPR016166">
    <property type="entry name" value="FAD-bd_PCMH"/>
</dbReference>
<keyword evidence="8" id="KW-1185">Reference proteome</keyword>
<organism evidence="7 8">
    <name type="scientific">Lentzea cavernae</name>
    <dbReference type="NCBI Taxonomy" id="2020703"/>
    <lineage>
        <taxon>Bacteria</taxon>
        <taxon>Bacillati</taxon>
        <taxon>Actinomycetota</taxon>
        <taxon>Actinomycetes</taxon>
        <taxon>Pseudonocardiales</taxon>
        <taxon>Pseudonocardiaceae</taxon>
        <taxon>Lentzea</taxon>
    </lineage>
</organism>
<comment type="similarity">
    <text evidence="2">Belongs to the oxygen-dependent FAD-linked oxidoreductase family.</text>
</comment>
<dbReference type="Gene3D" id="3.40.462.20">
    <property type="match status" value="1"/>
</dbReference>
<name>A0ABQ3MAS2_9PSEU</name>
<dbReference type="InterPro" id="IPR006093">
    <property type="entry name" value="Oxy_OxRdtase_FAD_BS"/>
</dbReference>
<sequence>MHSAGDPQNTLYAHQKPLAVVRCTRVEDVQAGLDRAAREGVPVAARSGGHSYAGYSWPDGGLVLDLAGMTDVRVDGRKAIIGGGARMYDIYEVLGAAGRVLPAGSCRSVGIAGLALGGGISVISRKYGLTCDHLTAARIVTPDGVLRTASDESEPDLFWALKGGGGGNFGVVTEFTFRTDPAPDLTVFGLDYPEGTAADVTDAWQEWIADAPDELWTSLRVDSGPRSVPSVRGTYAGPAKDLQRLLDRMPPAEREVEEMTYLQAMRHYAGPAETGEPYVASSRMLHAPVPGSKVAALMDGQPPCMIQFDSFGGVIGRVAPDATAFPHRDATASAQVFVNLGDLTESRARAVLAGIRDGLGAGTTGYVNYIDPEMPDWPAAYYGRNLARLKEVADRYDPDRVLAFPQGL</sequence>
<evidence type="ECO:0000259" key="6">
    <source>
        <dbReference type="PROSITE" id="PS51387"/>
    </source>
</evidence>
<protein>
    <recommendedName>
        <fullName evidence="6">FAD-binding PCMH-type domain-containing protein</fullName>
    </recommendedName>
</protein>
<dbReference type="Proteomes" id="UP000605568">
    <property type="component" value="Unassembled WGS sequence"/>
</dbReference>
<evidence type="ECO:0000256" key="2">
    <source>
        <dbReference type="ARBA" id="ARBA00005466"/>
    </source>
</evidence>
<dbReference type="PANTHER" id="PTHR42973">
    <property type="entry name" value="BINDING OXIDOREDUCTASE, PUTATIVE (AFU_ORTHOLOGUE AFUA_1G17690)-RELATED"/>
    <property type="match status" value="1"/>
</dbReference>
<comment type="cofactor">
    <cofactor evidence="1">
        <name>FAD</name>
        <dbReference type="ChEBI" id="CHEBI:57692"/>
    </cofactor>
</comment>
<evidence type="ECO:0000256" key="5">
    <source>
        <dbReference type="ARBA" id="ARBA00023002"/>
    </source>
</evidence>
<evidence type="ECO:0000256" key="1">
    <source>
        <dbReference type="ARBA" id="ARBA00001974"/>
    </source>
</evidence>
<comment type="caution">
    <text evidence="7">The sequence shown here is derived from an EMBL/GenBank/DDBJ whole genome shotgun (WGS) entry which is preliminary data.</text>
</comment>
<dbReference type="InterPro" id="IPR036318">
    <property type="entry name" value="FAD-bd_PCMH-like_sf"/>
</dbReference>
<keyword evidence="5" id="KW-0560">Oxidoreductase</keyword>
<dbReference type="PROSITE" id="PS51387">
    <property type="entry name" value="FAD_PCMH"/>
    <property type="match status" value="1"/>
</dbReference>
<dbReference type="PANTHER" id="PTHR42973:SF39">
    <property type="entry name" value="FAD-BINDING PCMH-TYPE DOMAIN-CONTAINING PROTEIN"/>
    <property type="match status" value="1"/>
</dbReference>
<dbReference type="Gene3D" id="3.30.465.10">
    <property type="match status" value="1"/>
</dbReference>
<dbReference type="Pfam" id="PF08031">
    <property type="entry name" value="BBE"/>
    <property type="match status" value="1"/>
</dbReference>
<gene>
    <name evidence="7" type="ORF">GCM10017774_27580</name>
</gene>
<dbReference type="InterPro" id="IPR050416">
    <property type="entry name" value="FAD-linked_Oxidoreductase"/>
</dbReference>
<dbReference type="SUPFAM" id="SSF56176">
    <property type="entry name" value="FAD-binding/transporter-associated domain-like"/>
    <property type="match status" value="1"/>
</dbReference>
<dbReference type="RefSeq" id="WP_191298244.1">
    <property type="nucleotide sequence ID" value="NZ_BNAR01000003.1"/>
</dbReference>
<accession>A0ABQ3MAS2</accession>
<dbReference type="PROSITE" id="PS00862">
    <property type="entry name" value="OX2_COVAL_FAD"/>
    <property type="match status" value="1"/>
</dbReference>
<dbReference type="InterPro" id="IPR006094">
    <property type="entry name" value="Oxid_FAD_bind_N"/>
</dbReference>
<keyword evidence="4" id="KW-0274">FAD</keyword>
<dbReference type="Pfam" id="PF01565">
    <property type="entry name" value="FAD_binding_4"/>
    <property type="match status" value="1"/>
</dbReference>
<evidence type="ECO:0000256" key="4">
    <source>
        <dbReference type="ARBA" id="ARBA00022827"/>
    </source>
</evidence>
<dbReference type="InterPro" id="IPR016169">
    <property type="entry name" value="FAD-bd_PCMH_sub2"/>
</dbReference>
<dbReference type="InterPro" id="IPR012951">
    <property type="entry name" value="BBE"/>
</dbReference>
<proteinExistence type="inferred from homology"/>
<keyword evidence="3" id="KW-0285">Flavoprotein</keyword>
<evidence type="ECO:0000256" key="3">
    <source>
        <dbReference type="ARBA" id="ARBA00022630"/>
    </source>
</evidence>
<dbReference type="EMBL" id="BNAR01000003">
    <property type="protein sequence ID" value="GHH37945.1"/>
    <property type="molecule type" value="Genomic_DNA"/>
</dbReference>
<reference evidence="8" key="1">
    <citation type="journal article" date="2019" name="Int. J. Syst. Evol. Microbiol.">
        <title>The Global Catalogue of Microorganisms (GCM) 10K type strain sequencing project: providing services to taxonomists for standard genome sequencing and annotation.</title>
        <authorList>
            <consortium name="The Broad Institute Genomics Platform"/>
            <consortium name="The Broad Institute Genome Sequencing Center for Infectious Disease"/>
            <person name="Wu L."/>
            <person name="Ma J."/>
        </authorList>
    </citation>
    <scope>NUCLEOTIDE SEQUENCE [LARGE SCALE GENOMIC DNA]</scope>
    <source>
        <strain evidence="8">CGMCC 4.7367</strain>
    </source>
</reference>
<evidence type="ECO:0000313" key="7">
    <source>
        <dbReference type="EMBL" id="GHH37945.1"/>
    </source>
</evidence>
<feature type="domain" description="FAD-binding PCMH-type" evidence="6">
    <location>
        <begin position="13"/>
        <end position="182"/>
    </location>
</feature>